<dbReference type="GO" id="GO:0061709">
    <property type="term" value="P:reticulophagy"/>
    <property type="evidence" value="ECO:0007669"/>
    <property type="project" value="TreeGrafter"/>
</dbReference>
<sequence length="851" mass="92603">MTSLLPSSSSSPVTIRVLAASTGVTYRISLHPAELTVASIRNHLAAAVPPNDQILLLGPPYKVPKDTTLQSLEILSSLRLGDKEDEEAMNNGGGGGGLAKDVPTSTQQQLLLVQQQQSDTQSNISQSQQRSLLSATERSGARRLFLFSKQALSENAPEPPPCVLGPMDVTLPTEPSGSSPLTMTQSAIASQPLHQALSAYERQFMLYLCQGRVLADAADLRLQSCKQCVQEQAVMARALRAAVSNLSDHFNGAARTRSEFTSLFQTKTAVHTLILQRFESILSALGNIPLHPSLVAIARGSGRIMESLLDTVPVERERAWAQQCQTSHDRLLTLFSELETAFGGLGTPASREEETRKDLLAEERIQQLSDEVQGAVQGIRDRQAQRLQRLTADHSKVLKIIMDAINAEVEHGKEDEVQNAFTPLRQISNDAKDIVPEMETDEKLMIELTKKVADAKTEAMKRMKTRLREVSVAQSSIQRVLSSVGVLKAALTQQCDNMVHLEHVAELATSYRDFLSELRRRRAYGQAVTSNSMAMMERLAVMRADEVKAREKFLRGPGRHLMPPFFEIFVPTLATPPPLFTPQIPALAEMDTLPDIGVEDIEDAVMHATTEVGGGVSSASSLTAESHQVPQEKVSVSSVATGTDEALPSASASAHNQQEQLIVSAEENVGNEDVIMDPANGADEAERKTLAYENAILRQTLERLGGKPPKAYIEETRMKDAANEEVAALKKELELAKANAKAAEETLMEAKKANEKPSDKISHSSFDVGDVGLFMPTGRGSGGKRTYLAFHTNCPHRYLSTDNIEGSPDFVLGRIVYQEALVAGEAGTAANPYGLHAGTKFWVLTVEVLKS</sequence>
<accession>A0A9K3PJI5</accession>
<dbReference type="GO" id="GO:0019901">
    <property type="term" value="F:protein kinase binding"/>
    <property type="evidence" value="ECO:0007669"/>
    <property type="project" value="TreeGrafter"/>
</dbReference>
<dbReference type="InterPro" id="IPR040040">
    <property type="entry name" value="ATG11"/>
</dbReference>
<dbReference type="Proteomes" id="UP000693970">
    <property type="component" value="Unassembled WGS sequence"/>
</dbReference>
<feature type="region of interest" description="Disordered" evidence="6">
    <location>
        <begin position="83"/>
        <end position="133"/>
    </location>
</feature>
<dbReference type="EMBL" id="JAGRRH010000019">
    <property type="protein sequence ID" value="KAG7349573.1"/>
    <property type="molecule type" value="Genomic_DNA"/>
</dbReference>
<dbReference type="InterPro" id="IPR045326">
    <property type="entry name" value="ATG17-like_dom"/>
</dbReference>
<dbReference type="GO" id="GO:0000045">
    <property type="term" value="P:autophagosome assembly"/>
    <property type="evidence" value="ECO:0007669"/>
    <property type="project" value="InterPro"/>
</dbReference>
<evidence type="ECO:0000256" key="3">
    <source>
        <dbReference type="ARBA" id="ARBA00023006"/>
    </source>
</evidence>
<dbReference type="GO" id="GO:0034727">
    <property type="term" value="P:piecemeal microautophagy of the nucleus"/>
    <property type="evidence" value="ECO:0007669"/>
    <property type="project" value="TreeGrafter"/>
</dbReference>
<proteinExistence type="predicted"/>
<keyword evidence="1" id="KW-0813">Transport</keyword>
<feature type="domain" description="Autophagy-related protein 11 C-terminal" evidence="8">
    <location>
        <begin position="725"/>
        <end position="847"/>
    </location>
</feature>
<dbReference type="InterPro" id="IPR019460">
    <property type="entry name" value="Atg11_C"/>
</dbReference>
<keyword evidence="4 5" id="KW-0175">Coiled coil</keyword>
<evidence type="ECO:0000256" key="6">
    <source>
        <dbReference type="SAM" id="MobiDB-lite"/>
    </source>
</evidence>
<evidence type="ECO:0000313" key="10">
    <source>
        <dbReference type="Proteomes" id="UP000693970"/>
    </source>
</evidence>
<comment type="caution">
    <text evidence="9">The sequence shown here is derived from an EMBL/GenBank/DDBJ whole genome shotgun (WGS) entry which is preliminary data.</text>
</comment>
<dbReference type="GO" id="GO:0000422">
    <property type="term" value="P:autophagy of mitochondrion"/>
    <property type="evidence" value="ECO:0007669"/>
    <property type="project" value="TreeGrafter"/>
</dbReference>
<dbReference type="GO" id="GO:0060090">
    <property type="term" value="F:molecular adaptor activity"/>
    <property type="evidence" value="ECO:0007669"/>
    <property type="project" value="TreeGrafter"/>
</dbReference>
<name>A0A9K3PJI5_9STRA</name>
<organism evidence="9 10">
    <name type="scientific">Nitzschia inconspicua</name>
    <dbReference type="NCBI Taxonomy" id="303405"/>
    <lineage>
        <taxon>Eukaryota</taxon>
        <taxon>Sar</taxon>
        <taxon>Stramenopiles</taxon>
        <taxon>Ochrophyta</taxon>
        <taxon>Bacillariophyta</taxon>
        <taxon>Bacillariophyceae</taxon>
        <taxon>Bacillariophycidae</taxon>
        <taxon>Bacillariales</taxon>
        <taxon>Bacillariaceae</taxon>
        <taxon>Nitzschia</taxon>
    </lineage>
</organism>
<evidence type="ECO:0000256" key="2">
    <source>
        <dbReference type="ARBA" id="ARBA00022927"/>
    </source>
</evidence>
<evidence type="ECO:0000313" key="9">
    <source>
        <dbReference type="EMBL" id="KAG7349573.1"/>
    </source>
</evidence>
<reference evidence="9" key="2">
    <citation type="submission" date="2021-04" db="EMBL/GenBank/DDBJ databases">
        <authorList>
            <person name="Podell S."/>
        </authorList>
    </citation>
    <scope>NUCLEOTIDE SEQUENCE</scope>
    <source>
        <strain evidence="9">Hildebrandi</strain>
    </source>
</reference>
<dbReference type="GO" id="GO:1990316">
    <property type="term" value="C:Atg1/ULK1 kinase complex"/>
    <property type="evidence" value="ECO:0007669"/>
    <property type="project" value="TreeGrafter"/>
</dbReference>
<evidence type="ECO:0000256" key="1">
    <source>
        <dbReference type="ARBA" id="ARBA00022448"/>
    </source>
</evidence>
<keyword evidence="10" id="KW-1185">Reference proteome</keyword>
<dbReference type="OrthoDB" id="447953at2759"/>
<dbReference type="Pfam" id="PF04108">
    <property type="entry name" value="ATG17_like"/>
    <property type="match status" value="1"/>
</dbReference>
<dbReference type="GO" id="GO:0034045">
    <property type="term" value="C:phagophore assembly site membrane"/>
    <property type="evidence" value="ECO:0007669"/>
    <property type="project" value="TreeGrafter"/>
</dbReference>
<dbReference type="Pfam" id="PF10377">
    <property type="entry name" value="ATG11"/>
    <property type="match status" value="1"/>
</dbReference>
<protein>
    <submittedName>
        <fullName evidence="9">Autophagy-related protein 11</fullName>
    </submittedName>
</protein>
<keyword evidence="3" id="KW-0072">Autophagy</keyword>
<dbReference type="PANTHER" id="PTHR13222:SF1">
    <property type="entry name" value="RB1-INDUCIBLE COILED-COIL PROTEIN 1"/>
    <property type="match status" value="1"/>
</dbReference>
<feature type="domain" description="Autophagy protein ATG17-like" evidence="7">
    <location>
        <begin position="207"/>
        <end position="555"/>
    </location>
</feature>
<dbReference type="GO" id="GO:0015031">
    <property type="term" value="P:protein transport"/>
    <property type="evidence" value="ECO:0007669"/>
    <property type="project" value="UniProtKB-KW"/>
</dbReference>
<feature type="coiled-coil region" evidence="5">
    <location>
        <begin position="712"/>
        <end position="753"/>
    </location>
</feature>
<evidence type="ECO:0000259" key="8">
    <source>
        <dbReference type="Pfam" id="PF10377"/>
    </source>
</evidence>
<feature type="compositionally biased region" description="Low complexity" evidence="6">
    <location>
        <begin position="104"/>
        <end position="129"/>
    </location>
</feature>
<keyword evidence="2" id="KW-0653">Protein transport</keyword>
<evidence type="ECO:0000256" key="4">
    <source>
        <dbReference type="ARBA" id="ARBA00023054"/>
    </source>
</evidence>
<reference evidence="9" key="1">
    <citation type="journal article" date="2021" name="Sci. Rep.">
        <title>Diploid genomic architecture of Nitzschia inconspicua, an elite biomass production diatom.</title>
        <authorList>
            <person name="Oliver A."/>
            <person name="Podell S."/>
            <person name="Pinowska A."/>
            <person name="Traller J.C."/>
            <person name="Smith S.R."/>
            <person name="McClure R."/>
            <person name="Beliaev A."/>
            <person name="Bohutskyi P."/>
            <person name="Hill E.A."/>
            <person name="Rabines A."/>
            <person name="Zheng H."/>
            <person name="Allen L.Z."/>
            <person name="Kuo A."/>
            <person name="Grigoriev I.V."/>
            <person name="Allen A.E."/>
            <person name="Hazlebeck D."/>
            <person name="Allen E.E."/>
        </authorList>
    </citation>
    <scope>NUCLEOTIDE SEQUENCE</scope>
    <source>
        <strain evidence="9">Hildebrandi</strain>
    </source>
</reference>
<dbReference type="AlphaFoldDB" id="A0A9K3PJI5"/>
<evidence type="ECO:0000256" key="5">
    <source>
        <dbReference type="SAM" id="Coils"/>
    </source>
</evidence>
<evidence type="ECO:0000259" key="7">
    <source>
        <dbReference type="Pfam" id="PF04108"/>
    </source>
</evidence>
<gene>
    <name evidence="9" type="ORF">IV203_012170</name>
</gene>
<dbReference type="GO" id="GO:0034517">
    <property type="term" value="P:ribophagy"/>
    <property type="evidence" value="ECO:0007669"/>
    <property type="project" value="TreeGrafter"/>
</dbReference>
<dbReference type="PANTHER" id="PTHR13222">
    <property type="entry name" value="RB1-INDUCIBLE COILED-COIL"/>
    <property type="match status" value="1"/>
</dbReference>